<keyword evidence="8" id="KW-1185">Reference proteome</keyword>
<dbReference type="InterPro" id="IPR014001">
    <property type="entry name" value="Helicase_ATP-bd"/>
</dbReference>
<accession>A0A0V7ZSJ1</accession>
<dbReference type="EMBL" id="LMTZ01000087">
    <property type="protein sequence ID" value="KST67464.1"/>
    <property type="molecule type" value="Genomic_DNA"/>
</dbReference>
<protein>
    <submittedName>
        <fullName evidence="7">Helicase</fullName>
    </submittedName>
</protein>
<dbReference type="Gene3D" id="3.40.50.300">
    <property type="entry name" value="P-loop containing nucleotide triphosphate hydrolases"/>
    <property type="match status" value="1"/>
</dbReference>
<feature type="domain" description="Helicase C-terminal" evidence="6">
    <location>
        <begin position="561"/>
        <end position="729"/>
    </location>
</feature>
<dbReference type="GO" id="GO:0003677">
    <property type="term" value="F:DNA binding"/>
    <property type="evidence" value="ECO:0007669"/>
    <property type="project" value="InterPro"/>
</dbReference>
<dbReference type="SMART" id="SM00487">
    <property type="entry name" value="DEXDc"/>
    <property type="match status" value="1"/>
</dbReference>
<dbReference type="Pfam" id="PF00271">
    <property type="entry name" value="Helicase_C"/>
    <property type="match status" value="1"/>
</dbReference>
<dbReference type="Proteomes" id="UP000053372">
    <property type="component" value="Unassembled WGS sequence"/>
</dbReference>
<keyword evidence="4" id="KW-0067">ATP-binding</keyword>
<evidence type="ECO:0000313" key="8">
    <source>
        <dbReference type="Proteomes" id="UP000053372"/>
    </source>
</evidence>
<gene>
    <name evidence="7" type="ORF">BC008_30175</name>
</gene>
<dbReference type="SUPFAM" id="SSF52540">
    <property type="entry name" value="P-loop containing nucleoside triphosphate hydrolases"/>
    <property type="match status" value="2"/>
</dbReference>
<reference evidence="7 8" key="1">
    <citation type="journal article" date="2015" name="Genome Announc.">
        <title>Draft Genome of the Euendolithic (true boring) Cyanobacterium Mastigocoleus testarum strain BC008.</title>
        <authorList>
            <person name="Guida B.S."/>
            <person name="Garcia-Pichel F."/>
        </authorList>
    </citation>
    <scope>NUCLEOTIDE SEQUENCE [LARGE SCALE GENOMIC DNA]</scope>
    <source>
        <strain evidence="7 8">BC008</strain>
    </source>
</reference>
<organism evidence="7 8">
    <name type="scientific">Mastigocoleus testarum BC008</name>
    <dbReference type="NCBI Taxonomy" id="371196"/>
    <lineage>
        <taxon>Bacteria</taxon>
        <taxon>Bacillati</taxon>
        <taxon>Cyanobacteriota</taxon>
        <taxon>Cyanophyceae</taxon>
        <taxon>Nostocales</taxon>
        <taxon>Hapalosiphonaceae</taxon>
        <taxon>Mastigocoleus</taxon>
    </lineage>
</organism>
<comment type="caution">
    <text evidence="7">The sequence shown here is derived from an EMBL/GenBank/DDBJ whole genome shotgun (WGS) entry which is preliminary data.</text>
</comment>
<dbReference type="Gene3D" id="3.40.50.10810">
    <property type="entry name" value="Tandem AAA-ATPase domain"/>
    <property type="match status" value="2"/>
</dbReference>
<dbReference type="CDD" id="cd18793">
    <property type="entry name" value="SF2_C_SNF"/>
    <property type="match status" value="1"/>
</dbReference>
<dbReference type="InterPro" id="IPR006935">
    <property type="entry name" value="Helicase/UvrB_N"/>
</dbReference>
<sequence length="1113" mass="128413">MIKLGSLVRSGTNNLGIGKVIDVSDPQITVEYFCSVAQRVKASVPLNSLSRIRLQPQTRCYIRDELQDTWNIGRIYEWDEDRSHYQIDLPDCKTILAREEDVYVRCNMHIADPIETLAIKGHETPYFHDKRLNLVQCLIEQRALSHGMTGLMSANIKLYPHQVEVVRRVLEDPIQRYLLADEVGLGKTIEAGAILRQYLLDESTGTAIVIVPQYLVEQWRTELEQKFYISHFGKRVQVIAFEDMNRVSLNLELGLMIVDEAHHIAATAISTDSIQRRQFQTCKQLAHKSDRLLLLSATPVLNNERDFLAMLHLLDPISYPLDNLDDFRNRVKKRSSVGKVLLCFQEGAKSSVLKENIGELRQLFAEDKYVLDLATELESCLQKSSASADTDKDKLIRKIRNHISETYRLHNRMLRNRRAAVEDVIFDRNVVPKVEYDLDERSFDIHELLENWRQAAPQQEEYQRIFSLLFRGAGTWFGVLKDVITARLGSKSSAVRLREFSADDIQKLTETPLFEGEEKILQDLLKIINQPSEDGDRLELLNTVILYRLSEIFQLQSWRSNLGKLLELLKQRIHRPMTGQKLPKIVVFTSFTQTGNQIIKFLVQKFGEVSVAGHILGQSRTQIEQNLTKFKTNPNCFILISDSSGEEGHNLQFADWMINFDLPRLPSRLEQRIGRIDRIGRPLEVDLTVFAGVDLEDSPHDAWYQLLKNGFRIFDRSIAGLQYYADEKIPEVETILFKSGGNELLKVIPEIQKETAEEEVKISEQNILDEIDVGDENVAEYFQKLDDYDARHQEIQRAIEGWICQGLLFQQREDVNLKGVGRYLATKRTLVPANQLKSLFAKHIKDPGTYDRRIANQTTGTKLYRIGEGLMTILTSYVRWDDRGQAFALWRTDESWDVTEGKEWFGFRFDYVVETDLSAAKEVVKNYGLDVRKLKSLKRRADALFPPLIKTVFLDTRGEQMSIVEDENLKQILQRKYSGKSYKATRDYNLAKNRLEILDRFVPAEDWQDFCRQARTTSEELLKQQPNFMELCQKRAFFAENKLETRINQLRLRLQRHSETEKIPNSSLTEELDTETALGEAVMEGIYNPSIRLDSVGFIVVSGQPPQQPEGEE</sequence>
<dbReference type="InterPro" id="IPR049730">
    <property type="entry name" value="SNF2/RAD54-like_C"/>
</dbReference>
<evidence type="ECO:0000256" key="3">
    <source>
        <dbReference type="ARBA" id="ARBA00022806"/>
    </source>
</evidence>
<dbReference type="OrthoDB" id="9814088at2"/>
<dbReference type="CDD" id="cd18011">
    <property type="entry name" value="DEXDc_RapA"/>
    <property type="match status" value="1"/>
</dbReference>
<evidence type="ECO:0000256" key="4">
    <source>
        <dbReference type="ARBA" id="ARBA00022840"/>
    </source>
</evidence>
<dbReference type="AlphaFoldDB" id="A0A0V7ZSJ1"/>
<dbReference type="RefSeq" id="WP_027840447.1">
    <property type="nucleotide sequence ID" value="NZ_LMTZ01000087.1"/>
</dbReference>
<dbReference type="SMART" id="SM00490">
    <property type="entry name" value="HELICc"/>
    <property type="match status" value="1"/>
</dbReference>
<dbReference type="PROSITE" id="PS51194">
    <property type="entry name" value="HELICASE_CTER"/>
    <property type="match status" value="1"/>
</dbReference>
<dbReference type="Pfam" id="PF04851">
    <property type="entry name" value="ResIII"/>
    <property type="match status" value="1"/>
</dbReference>
<proteinExistence type="predicted"/>
<dbReference type="InterPro" id="IPR027417">
    <property type="entry name" value="P-loop_NTPase"/>
</dbReference>
<dbReference type="PROSITE" id="PS51192">
    <property type="entry name" value="HELICASE_ATP_BIND_1"/>
    <property type="match status" value="1"/>
</dbReference>
<dbReference type="GO" id="GO:0005524">
    <property type="term" value="F:ATP binding"/>
    <property type="evidence" value="ECO:0007669"/>
    <property type="project" value="InterPro"/>
</dbReference>
<dbReference type="GO" id="GO:0016787">
    <property type="term" value="F:hydrolase activity"/>
    <property type="evidence" value="ECO:0007669"/>
    <property type="project" value="UniProtKB-KW"/>
</dbReference>
<name>A0A0V7ZSJ1_9CYAN</name>
<dbReference type="PANTHER" id="PTHR45766:SF6">
    <property type="entry name" value="SWI_SNF-RELATED MATRIX-ASSOCIATED ACTIN-DEPENDENT REGULATOR OF CHROMATIN SUBFAMILY A-LIKE PROTEIN 1"/>
    <property type="match status" value="1"/>
</dbReference>
<dbReference type="InterPro" id="IPR001650">
    <property type="entry name" value="Helicase_C-like"/>
</dbReference>
<keyword evidence="2" id="KW-0378">Hydrolase</keyword>
<evidence type="ECO:0000256" key="2">
    <source>
        <dbReference type="ARBA" id="ARBA00022801"/>
    </source>
</evidence>
<dbReference type="NCBIfam" id="NF041062">
    <property type="entry name" value="DpdE"/>
    <property type="match status" value="1"/>
</dbReference>
<evidence type="ECO:0000256" key="1">
    <source>
        <dbReference type="ARBA" id="ARBA00022741"/>
    </source>
</evidence>
<evidence type="ECO:0000259" key="6">
    <source>
        <dbReference type="PROSITE" id="PS51194"/>
    </source>
</evidence>
<dbReference type="InterPro" id="IPR057342">
    <property type="entry name" value="DEXDc_RapA"/>
</dbReference>
<dbReference type="GO" id="GO:0004386">
    <property type="term" value="F:helicase activity"/>
    <property type="evidence" value="ECO:0007669"/>
    <property type="project" value="UniProtKB-KW"/>
</dbReference>
<dbReference type="InterPro" id="IPR038718">
    <property type="entry name" value="SNF2-like_sf"/>
</dbReference>
<keyword evidence="3 7" id="KW-0347">Helicase</keyword>
<dbReference type="PANTHER" id="PTHR45766">
    <property type="entry name" value="DNA ANNEALING HELICASE AND ENDONUCLEASE ZRANB3 FAMILY MEMBER"/>
    <property type="match status" value="1"/>
</dbReference>
<evidence type="ECO:0000313" key="7">
    <source>
        <dbReference type="EMBL" id="KST67464.1"/>
    </source>
</evidence>
<keyword evidence="1" id="KW-0547">Nucleotide-binding</keyword>
<evidence type="ECO:0000259" key="5">
    <source>
        <dbReference type="PROSITE" id="PS51192"/>
    </source>
</evidence>
<feature type="domain" description="Helicase ATP-binding" evidence="5">
    <location>
        <begin position="168"/>
        <end position="317"/>
    </location>
</feature>